<dbReference type="GO" id="GO:0006396">
    <property type="term" value="P:RNA processing"/>
    <property type="evidence" value="ECO:0007669"/>
    <property type="project" value="InterPro"/>
</dbReference>
<dbReference type="InterPro" id="IPR001537">
    <property type="entry name" value="SpoU_MeTrfase"/>
</dbReference>
<evidence type="ECO:0000256" key="1">
    <source>
        <dbReference type="ARBA" id="ARBA00022603"/>
    </source>
</evidence>
<evidence type="ECO:0000256" key="2">
    <source>
        <dbReference type="ARBA" id="ARBA00022679"/>
    </source>
</evidence>
<comment type="caution">
    <text evidence="4">The sequence shown here is derived from an EMBL/GenBank/DDBJ whole genome shotgun (WGS) entry which is preliminary data.</text>
</comment>
<dbReference type="InterPro" id="IPR029028">
    <property type="entry name" value="Alpha/beta_knot_MTases"/>
</dbReference>
<reference evidence="4 5" key="1">
    <citation type="journal article" date="2016" name="Nat. Commun.">
        <title>Thousands of microbial genomes shed light on interconnected biogeochemical processes in an aquifer system.</title>
        <authorList>
            <person name="Anantharaman K."/>
            <person name="Brown C.T."/>
            <person name="Hug L.A."/>
            <person name="Sharon I."/>
            <person name="Castelle C.J."/>
            <person name="Probst A.J."/>
            <person name="Thomas B.C."/>
            <person name="Singh A."/>
            <person name="Wilkins M.J."/>
            <person name="Karaoz U."/>
            <person name="Brodie E.L."/>
            <person name="Williams K.H."/>
            <person name="Hubbard S.S."/>
            <person name="Banfield J.F."/>
        </authorList>
    </citation>
    <scope>NUCLEOTIDE SEQUENCE [LARGE SCALE GENOMIC DNA]</scope>
</reference>
<evidence type="ECO:0000259" key="3">
    <source>
        <dbReference type="Pfam" id="PF00588"/>
    </source>
</evidence>
<feature type="domain" description="tRNA/rRNA methyltransferase SpoU type" evidence="3">
    <location>
        <begin position="27"/>
        <end position="174"/>
    </location>
</feature>
<sequence>MLKLNVKELRDRKPTKEELASVSRLPIYIVLDNVLDTYNIGGIFRLAEAVTASEVILCGESETPPSSRIHKAAVGTEEWVPWEYFPTAVEAVRRLKSANTRIIAVEQSEKSVPYMEIENCKLEIVNSAIAVVVGHETDGISKNVLDMADIIAEIPMLGVNKSLNVIVSAAIVTYKILESFKK</sequence>
<dbReference type="GO" id="GO:0032259">
    <property type="term" value="P:methylation"/>
    <property type="evidence" value="ECO:0007669"/>
    <property type="project" value="UniProtKB-KW"/>
</dbReference>
<keyword evidence="1" id="KW-0489">Methyltransferase</keyword>
<dbReference type="EMBL" id="MHBW01000020">
    <property type="protein sequence ID" value="OGY08778.1"/>
    <property type="molecule type" value="Genomic_DNA"/>
</dbReference>
<gene>
    <name evidence="4" type="ORF">A2782_02205</name>
</gene>
<dbReference type="GO" id="GO:0005829">
    <property type="term" value="C:cytosol"/>
    <property type="evidence" value="ECO:0007669"/>
    <property type="project" value="TreeGrafter"/>
</dbReference>
<dbReference type="PANTHER" id="PTHR46429">
    <property type="entry name" value="23S RRNA (GUANOSINE-2'-O-)-METHYLTRANSFERASE RLMB"/>
    <property type="match status" value="1"/>
</dbReference>
<dbReference type="GO" id="GO:0008173">
    <property type="term" value="F:RNA methyltransferase activity"/>
    <property type="evidence" value="ECO:0007669"/>
    <property type="project" value="InterPro"/>
</dbReference>
<name>A0A1G1V080_9BACT</name>
<protein>
    <recommendedName>
        <fullName evidence="3">tRNA/rRNA methyltransferase SpoU type domain-containing protein</fullName>
    </recommendedName>
</protein>
<organism evidence="4 5">
    <name type="scientific">Candidatus Blackburnbacteria bacterium RIFCSPHIGHO2_01_FULL_43_15b</name>
    <dbReference type="NCBI Taxonomy" id="1797513"/>
    <lineage>
        <taxon>Bacteria</taxon>
        <taxon>Candidatus Blackburniibacteriota</taxon>
    </lineage>
</organism>
<evidence type="ECO:0000313" key="5">
    <source>
        <dbReference type="Proteomes" id="UP000177967"/>
    </source>
</evidence>
<dbReference type="Gene3D" id="3.40.1280.10">
    <property type="match status" value="1"/>
</dbReference>
<keyword evidence="2" id="KW-0808">Transferase</keyword>
<dbReference type="PANTHER" id="PTHR46429:SF1">
    <property type="entry name" value="23S RRNA (GUANOSINE-2'-O-)-METHYLTRANSFERASE RLMB"/>
    <property type="match status" value="1"/>
</dbReference>
<proteinExistence type="predicted"/>
<dbReference type="GO" id="GO:0003723">
    <property type="term" value="F:RNA binding"/>
    <property type="evidence" value="ECO:0007669"/>
    <property type="project" value="InterPro"/>
</dbReference>
<dbReference type="Pfam" id="PF00588">
    <property type="entry name" value="SpoU_methylase"/>
    <property type="match status" value="1"/>
</dbReference>
<dbReference type="Proteomes" id="UP000177967">
    <property type="component" value="Unassembled WGS sequence"/>
</dbReference>
<dbReference type="InterPro" id="IPR004441">
    <property type="entry name" value="rRNA_MeTrfase_TrmH"/>
</dbReference>
<dbReference type="AlphaFoldDB" id="A0A1G1V080"/>
<dbReference type="SUPFAM" id="SSF75217">
    <property type="entry name" value="alpha/beta knot"/>
    <property type="match status" value="1"/>
</dbReference>
<dbReference type="STRING" id="1797513.A2782_02205"/>
<accession>A0A1G1V080</accession>
<dbReference type="InterPro" id="IPR029026">
    <property type="entry name" value="tRNA_m1G_MTases_N"/>
</dbReference>
<evidence type="ECO:0000313" key="4">
    <source>
        <dbReference type="EMBL" id="OGY08778.1"/>
    </source>
</evidence>